<protein>
    <submittedName>
        <fullName evidence="1">Uncharacterized protein</fullName>
    </submittedName>
</protein>
<organism evidence="1 2">
    <name type="scientific">Ceratodon purpureus</name>
    <name type="common">Fire moss</name>
    <name type="synonym">Dicranum purpureum</name>
    <dbReference type="NCBI Taxonomy" id="3225"/>
    <lineage>
        <taxon>Eukaryota</taxon>
        <taxon>Viridiplantae</taxon>
        <taxon>Streptophyta</taxon>
        <taxon>Embryophyta</taxon>
        <taxon>Bryophyta</taxon>
        <taxon>Bryophytina</taxon>
        <taxon>Bryopsida</taxon>
        <taxon>Dicranidae</taxon>
        <taxon>Pseudoditrichales</taxon>
        <taxon>Ditrichaceae</taxon>
        <taxon>Ceratodon</taxon>
    </lineage>
</organism>
<dbReference type="Proteomes" id="UP000822688">
    <property type="component" value="Chromosome 2"/>
</dbReference>
<proteinExistence type="predicted"/>
<evidence type="ECO:0000313" key="1">
    <source>
        <dbReference type="EMBL" id="KAG0588365.1"/>
    </source>
</evidence>
<dbReference type="AlphaFoldDB" id="A0A8T0IYJ2"/>
<reference evidence="1" key="1">
    <citation type="submission" date="2020-06" db="EMBL/GenBank/DDBJ databases">
        <title>WGS assembly of Ceratodon purpureus strain R40.</title>
        <authorList>
            <person name="Carey S.B."/>
            <person name="Jenkins J."/>
            <person name="Shu S."/>
            <person name="Lovell J.T."/>
            <person name="Sreedasyam A."/>
            <person name="Maumus F."/>
            <person name="Tiley G.P."/>
            <person name="Fernandez-Pozo N."/>
            <person name="Barry K."/>
            <person name="Chen C."/>
            <person name="Wang M."/>
            <person name="Lipzen A."/>
            <person name="Daum C."/>
            <person name="Saski C.A."/>
            <person name="Payton A.C."/>
            <person name="Mcbreen J.C."/>
            <person name="Conrad R.E."/>
            <person name="Kollar L.M."/>
            <person name="Olsson S."/>
            <person name="Huttunen S."/>
            <person name="Landis J.B."/>
            <person name="Wickett N.J."/>
            <person name="Johnson M.G."/>
            <person name="Rensing S.A."/>
            <person name="Grimwood J."/>
            <person name="Schmutz J."/>
            <person name="Mcdaniel S.F."/>
        </authorList>
    </citation>
    <scope>NUCLEOTIDE SEQUENCE</scope>
    <source>
        <strain evidence="1">R40</strain>
    </source>
</reference>
<dbReference type="EMBL" id="CM026422">
    <property type="protein sequence ID" value="KAG0588365.1"/>
    <property type="molecule type" value="Genomic_DNA"/>
</dbReference>
<evidence type="ECO:0000313" key="2">
    <source>
        <dbReference type="Proteomes" id="UP000822688"/>
    </source>
</evidence>
<comment type="caution">
    <text evidence="1">The sequence shown here is derived from an EMBL/GenBank/DDBJ whole genome shotgun (WGS) entry which is preliminary data.</text>
</comment>
<accession>A0A8T0IYJ2</accession>
<sequence>MREGRRAAFYIKCVLSCINVMLISAKGLDPQRKQELVKRKRNIGGDVSRSWRWW</sequence>
<keyword evidence="2" id="KW-1185">Reference proteome</keyword>
<name>A0A8T0IYJ2_CERPU</name>
<gene>
    <name evidence="1" type="ORF">KC19_2G238400</name>
</gene>